<keyword evidence="5" id="KW-1185">Reference proteome</keyword>
<reference evidence="4" key="1">
    <citation type="submission" date="2020-11" db="EMBL/GenBank/DDBJ databases">
        <authorList>
            <consortium name="DOE Joint Genome Institute"/>
            <person name="Ahrendt S."/>
            <person name="Riley R."/>
            <person name="Andreopoulos W."/>
            <person name="Labutti K."/>
            <person name="Pangilinan J."/>
            <person name="Ruiz-Duenas F.J."/>
            <person name="Barrasa J.M."/>
            <person name="Sanchez-Garcia M."/>
            <person name="Camarero S."/>
            <person name="Miyauchi S."/>
            <person name="Serrano A."/>
            <person name="Linde D."/>
            <person name="Babiker R."/>
            <person name="Drula E."/>
            <person name="Ayuso-Fernandez I."/>
            <person name="Pacheco R."/>
            <person name="Padilla G."/>
            <person name="Ferreira P."/>
            <person name="Barriuso J."/>
            <person name="Kellner H."/>
            <person name="Castanera R."/>
            <person name="Alfaro M."/>
            <person name="Ramirez L."/>
            <person name="Pisabarro A.G."/>
            <person name="Kuo A."/>
            <person name="Tritt A."/>
            <person name="Lipzen A."/>
            <person name="He G."/>
            <person name="Yan M."/>
            <person name="Ng V."/>
            <person name="Cullen D."/>
            <person name="Martin F."/>
            <person name="Rosso M.-N."/>
            <person name="Henrissat B."/>
            <person name="Hibbett D."/>
            <person name="Martinez A.T."/>
            <person name="Grigoriev I.V."/>
        </authorList>
    </citation>
    <scope>NUCLEOTIDE SEQUENCE</scope>
    <source>
        <strain evidence="4">ATCC 90797</strain>
    </source>
</reference>
<protein>
    <recommendedName>
        <fullName evidence="3">DUF7223 domain-containing protein</fullName>
    </recommendedName>
</protein>
<name>A0A9P6DEP0_PLEER</name>
<evidence type="ECO:0000259" key="3">
    <source>
        <dbReference type="Pfam" id="PF23865"/>
    </source>
</evidence>
<feature type="region of interest" description="Disordered" evidence="1">
    <location>
        <begin position="443"/>
        <end position="477"/>
    </location>
</feature>
<dbReference type="Pfam" id="PF23865">
    <property type="entry name" value="DUF7223"/>
    <property type="match status" value="1"/>
</dbReference>
<organism evidence="4 5">
    <name type="scientific">Pleurotus eryngii</name>
    <name type="common">Boletus of the steppes</name>
    <dbReference type="NCBI Taxonomy" id="5323"/>
    <lineage>
        <taxon>Eukaryota</taxon>
        <taxon>Fungi</taxon>
        <taxon>Dikarya</taxon>
        <taxon>Basidiomycota</taxon>
        <taxon>Agaricomycotina</taxon>
        <taxon>Agaricomycetes</taxon>
        <taxon>Agaricomycetidae</taxon>
        <taxon>Agaricales</taxon>
        <taxon>Pleurotineae</taxon>
        <taxon>Pleurotaceae</taxon>
        <taxon>Pleurotus</taxon>
    </lineage>
</organism>
<feature type="signal peptide" evidence="2">
    <location>
        <begin position="1"/>
        <end position="18"/>
    </location>
</feature>
<dbReference type="InterPro" id="IPR055647">
    <property type="entry name" value="DUF7223"/>
</dbReference>
<evidence type="ECO:0000256" key="2">
    <source>
        <dbReference type="SAM" id="SignalP"/>
    </source>
</evidence>
<dbReference type="OrthoDB" id="73875at2759"/>
<dbReference type="EMBL" id="MU154575">
    <property type="protein sequence ID" value="KAF9494289.1"/>
    <property type="molecule type" value="Genomic_DNA"/>
</dbReference>
<evidence type="ECO:0000313" key="4">
    <source>
        <dbReference type="EMBL" id="KAF9494289.1"/>
    </source>
</evidence>
<feature type="domain" description="DUF7223" evidence="3">
    <location>
        <begin position="278"/>
        <end position="424"/>
    </location>
</feature>
<dbReference type="AlphaFoldDB" id="A0A9P6DEP0"/>
<proteinExistence type="predicted"/>
<accession>A0A9P6DEP0</accession>
<gene>
    <name evidence="4" type="ORF">BDN71DRAFT_1002679</name>
</gene>
<feature type="chain" id="PRO_5040350841" description="DUF7223 domain-containing protein" evidence="2">
    <location>
        <begin position="19"/>
        <end position="589"/>
    </location>
</feature>
<dbReference type="Proteomes" id="UP000807025">
    <property type="component" value="Unassembled WGS sequence"/>
</dbReference>
<keyword evidence="2" id="KW-0732">Signal</keyword>
<evidence type="ECO:0000313" key="5">
    <source>
        <dbReference type="Proteomes" id="UP000807025"/>
    </source>
</evidence>
<sequence length="589" mass="62920">MVALSLLSFPFLASLALALNDWSKPCFSGRCSYDLHGSVDGSMTIEGSPDAISDITPAAGWWIIGCDPQAEVQDIRIICIHTDRCGHLFRNLGAQGKLVRLPEKCSKMAFARVVKSWVDDNQNVPMEVESKIQRRGVDNPVRGLTLDTNFAAIDPSVTGPVHITIVGATVPGATGNATITRRTPTVIRRTNLASRGSNFIESAFDRFTSFDMDSIEDLPPVRVNQNFPIVKKSFSCDIPGENGPSVKGSLEASIDASIHAVVQVGVAAEGTIIPPRIDSFGLFVAMDADISGTLNIVASAAGTFDSGTINIFEQGIPGLEFPGILTVGPMFRLEAKASTTVEGSVDAKVGLTYRVDDAQLFFPRTDRKRPTGGFAPNNTPLKLFADPSISAKGSIGVHIIPKIEFGISALKGLAKATVSLEVDADASVNLNLDASTHVGDDVISGRSPVISPASDDPPASDDRPATHPISGEPANTLNEVFRRDSGASVHGCIKFEAGIDAGAAVNGKFFGLFDDDARLEIYKTRFDIYEKCWGASTSAKVPRALYHISPPHTPIMRRDTQGRCYPATLAKMFMIVDQIIPGPSITSKH</sequence>
<evidence type="ECO:0000256" key="1">
    <source>
        <dbReference type="SAM" id="MobiDB-lite"/>
    </source>
</evidence>
<comment type="caution">
    <text evidence="4">The sequence shown here is derived from an EMBL/GenBank/DDBJ whole genome shotgun (WGS) entry which is preliminary data.</text>
</comment>